<dbReference type="EMBL" id="CACVBM020000159">
    <property type="protein sequence ID" value="CAA7015295.1"/>
    <property type="molecule type" value="Genomic_DNA"/>
</dbReference>
<feature type="compositionally biased region" description="Polar residues" evidence="1">
    <location>
        <begin position="38"/>
        <end position="53"/>
    </location>
</feature>
<feature type="compositionally biased region" description="Basic and acidic residues" evidence="1">
    <location>
        <begin position="92"/>
        <end position="126"/>
    </location>
</feature>
<evidence type="ECO:0000256" key="1">
    <source>
        <dbReference type="SAM" id="MobiDB-lite"/>
    </source>
</evidence>
<dbReference type="AlphaFoldDB" id="A0A6D2HGV9"/>
<evidence type="ECO:0000313" key="2">
    <source>
        <dbReference type="EMBL" id="CAA7015295.1"/>
    </source>
</evidence>
<sequence>MFRARPKPSVRLKSRPKFASGRSHHDPGNNARGRPSHNHSATPRTTMPASREQSLAAAQPSRTTADASVRAGSRPTSGRETSTNPPPVRPHRPTEKSSGHDRSDRHDPMSGRRPDRPSERRGRPEAVFEAQSAQFKPKAGADLARLGFFHIKVLTRQCRSKVNNAMQHHVSTASRQHRDSIGIAAHHRAGEKTLKKVNQGSKMGLPPDDPNTGLQSELGADGNPIVHPVEVDATNGHQQALTSRRTATRPKVAKLHRDLNAISSKVHGATSSTPDYTEILADTQKIGDSKTVTSISSMEEASIPSRRCLQNRYHLKNARPQPVSSKHDPEKTSVVKARPQPVSSKHDPEKTSVAKARPQPVSSKHDPVKTIVAEARPQPVSSKHDPEKTSVAKAQLMAGLDCLKFSQFINPTNELQVHSRVVVGVEHEEEVFSLNTL</sequence>
<organism evidence="2 3">
    <name type="scientific">Microthlaspi erraticum</name>
    <dbReference type="NCBI Taxonomy" id="1685480"/>
    <lineage>
        <taxon>Eukaryota</taxon>
        <taxon>Viridiplantae</taxon>
        <taxon>Streptophyta</taxon>
        <taxon>Embryophyta</taxon>
        <taxon>Tracheophyta</taxon>
        <taxon>Spermatophyta</taxon>
        <taxon>Magnoliopsida</taxon>
        <taxon>eudicotyledons</taxon>
        <taxon>Gunneridae</taxon>
        <taxon>Pentapetalae</taxon>
        <taxon>rosids</taxon>
        <taxon>malvids</taxon>
        <taxon>Brassicales</taxon>
        <taxon>Brassicaceae</taxon>
        <taxon>Coluteocarpeae</taxon>
        <taxon>Microthlaspi</taxon>
    </lineage>
</organism>
<evidence type="ECO:0000313" key="3">
    <source>
        <dbReference type="Proteomes" id="UP000467841"/>
    </source>
</evidence>
<comment type="caution">
    <text evidence="2">The sequence shown here is derived from an EMBL/GenBank/DDBJ whole genome shotgun (WGS) entry which is preliminary data.</text>
</comment>
<protein>
    <submittedName>
        <fullName evidence="2">Uncharacterized protein</fullName>
    </submittedName>
</protein>
<reference evidence="2" key="1">
    <citation type="submission" date="2020-01" db="EMBL/GenBank/DDBJ databases">
        <authorList>
            <person name="Mishra B."/>
        </authorList>
    </citation>
    <scope>NUCLEOTIDE SEQUENCE [LARGE SCALE GENOMIC DNA]</scope>
</reference>
<feature type="region of interest" description="Disordered" evidence="1">
    <location>
        <begin position="316"/>
        <end position="368"/>
    </location>
</feature>
<proteinExistence type="predicted"/>
<dbReference type="Proteomes" id="UP000467841">
    <property type="component" value="Unassembled WGS sequence"/>
</dbReference>
<feature type="compositionally biased region" description="Basic residues" evidence="1">
    <location>
        <begin position="1"/>
        <end position="16"/>
    </location>
</feature>
<gene>
    <name evidence="2" type="ORF">MERR_LOCUS2530</name>
</gene>
<name>A0A6D2HGV9_9BRAS</name>
<feature type="region of interest" description="Disordered" evidence="1">
    <location>
        <begin position="1"/>
        <end position="133"/>
    </location>
</feature>
<accession>A0A6D2HGV9</accession>
<feature type="compositionally biased region" description="Polar residues" evidence="1">
    <location>
        <begin position="74"/>
        <end position="83"/>
    </location>
</feature>
<keyword evidence="3" id="KW-1185">Reference proteome</keyword>